<dbReference type="OrthoDB" id="10591579at2759"/>
<evidence type="ECO:0000256" key="1">
    <source>
        <dbReference type="SAM" id="MobiDB-lite"/>
    </source>
</evidence>
<feature type="compositionally biased region" description="Basic and acidic residues" evidence="1">
    <location>
        <begin position="298"/>
        <end position="327"/>
    </location>
</feature>
<dbReference type="AlphaFoldDB" id="A0A1R1PTY0"/>
<feature type="region of interest" description="Disordered" evidence="1">
    <location>
        <begin position="1"/>
        <end position="37"/>
    </location>
</feature>
<dbReference type="EMBL" id="LSSK01000203">
    <property type="protein sequence ID" value="OMH84404.1"/>
    <property type="molecule type" value="Genomic_DNA"/>
</dbReference>
<proteinExistence type="predicted"/>
<feature type="region of interest" description="Disordered" evidence="1">
    <location>
        <begin position="218"/>
        <end position="247"/>
    </location>
</feature>
<feature type="region of interest" description="Disordered" evidence="1">
    <location>
        <begin position="284"/>
        <end position="408"/>
    </location>
</feature>
<comment type="caution">
    <text evidence="2">The sequence shown here is derived from an EMBL/GenBank/DDBJ whole genome shotgun (WGS) entry which is preliminary data.</text>
</comment>
<gene>
    <name evidence="2" type="ORF">AX774_g2078</name>
</gene>
<sequence>MDRDRLGYSSELEEEDYEETIGGSSTEYSGKNASRTNKDRNKSVFAFFATSGSSKKAPEHTDPEQPRSVFADETSNETLKSKLLRFFKDPLRKFRQHSGSNETKAKKLIIRLALFPLVPLITQLPHRIDSFSQGIRYSFAENPGEPKTQVKPIDVIVHVLLGLQGPLNLVIFLMNPTVIASLILLVRSFRNIDLGSKRKAVVESMRSDYKLGVYKSTSAETEEKRHKKTHKAYQMQDPGAKNIKKPGELEKLGVVSDSSLEKNIHNSIKREKSESPEMVVMWTIGNESEGEKEEQEDEGKGSERSESERRRHESDNNRDTDKSDSQDKLGANISIPQTGEEREGTGLGIQGASEVDIRPPSIEKSNSDIVTLELQRLEAEGSGKQEEQAGLTEVSEIPPPLWATQWDS</sequence>
<evidence type="ECO:0000313" key="3">
    <source>
        <dbReference type="Proteomes" id="UP000188320"/>
    </source>
</evidence>
<feature type="compositionally biased region" description="Basic and acidic residues" evidence="1">
    <location>
        <begin position="375"/>
        <end position="387"/>
    </location>
</feature>
<protein>
    <submittedName>
        <fullName evidence="2">Uncharacterized protein</fullName>
    </submittedName>
</protein>
<feature type="compositionally biased region" description="Polar residues" evidence="1">
    <location>
        <begin position="22"/>
        <end position="35"/>
    </location>
</feature>
<name>A0A1R1PTY0_ZANCU</name>
<evidence type="ECO:0000313" key="2">
    <source>
        <dbReference type="EMBL" id="OMH84404.1"/>
    </source>
</evidence>
<keyword evidence="3" id="KW-1185">Reference proteome</keyword>
<organism evidence="2 3">
    <name type="scientific">Zancudomyces culisetae</name>
    <name type="common">Gut fungus</name>
    <name type="synonym">Smittium culisetae</name>
    <dbReference type="NCBI Taxonomy" id="1213189"/>
    <lineage>
        <taxon>Eukaryota</taxon>
        <taxon>Fungi</taxon>
        <taxon>Fungi incertae sedis</taxon>
        <taxon>Zoopagomycota</taxon>
        <taxon>Kickxellomycotina</taxon>
        <taxon>Harpellomycetes</taxon>
        <taxon>Harpellales</taxon>
        <taxon>Legeriomycetaceae</taxon>
        <taxon>Zancudomyces</taxon>
    </lineage>
</organism>
<dbReference type="Proteomes" id="UP000188320">
    <property type="component" value="Unassembled WGS sequence"/>
</dbReference>
<accession>A0A1R1PTY0</accession>
<reference evidence="3" key="1">
    <citation type="submission" date="2017-01" db="EMBL/GenBank/DDBJ databases">
        <authorList>
            <person name="Wang Y."/>
            <person name="White M."/>
            <person name="Kvist S."/>
            <person name="Moncalvo J.-M."/>
        </authorList>
    </citation>
    <scope>NUCLEOTIDE SEQUENCE [LARGE SCALE GENOMIC DNA]</scope>
    <source>
        <strain evidence="3">COL-18-3</strain>
    </source>
</reference>
<feature type="compositionally biased region" description="Acidic residues" evidence="1">
    <location>
        <begin position="288"/>
        <end position="297"/>
    </location>
</feature>